<evidence type="ECO:0000313" key="2">
    <source>
        <dbReference type="EMBL" id="MCC7659807.1"/>
    </source>
</evidence>
<evidence type="ECO:0000256" key="1">
    <source>
        <dbReference type="SAM" id="SignalP"/>
    </source>
</evidence>
<reference evidence="2 3" key="1">
    <citation type="submission" date="2019-08" db="EMBL/GenBank/DDBJ databases">
        <title>Genome sequencing of Psyttalia spp.-associated microbial isolates reveals a potentially novel species in the Serratia genus.</title>
        <authorList>
            <person name="Tannieres-Laurent M."/>
            <person name="Sparks M.E."/>
            <person name="Blackburn M.B."/>
            <person name="Gundersen-Rindal D.E."/>
            <person name="Bon M.-C."/>
        </authorList>
    </citation>
    <scope>NUCLEOTIDE SEQUENCE [LARGE SCALE GENOMIC DNA]</scope>
    <source>
        <strain evidence="3">Pon4B</strain>
    </source>
</reference>
<name>A0ABS8J720_9GAMM</name>
<gene>
    <name evidence="2" type="ORF">FUU20_13770</name>
</gene>
<keyword evidence="1" id="KW-0732">Signal</keyword>
<organism evidence="2 3">
    <name type="scientific">Serratia montpellierensis</name>
    <dbReference type="NCBI Taxonomy" id="2598730"/>
    <lineage>
        <taxon>Bacteria</taxon>
        <taxon>Pseudomonadati</taxon>
        <taxon>Pseudomonadota</taxon>
        <taxon>Gammaproteobacteria</taxon>
        <taxon>Enterobacterales</taxon>
        <taxon>Yersiniaceae</taxon>
        <taxon>Serratia</taxon>
    </lineage>
</organism>
<sequence length="129" mass="14573">MQANSRIRGLKMNAILSKYPVLLLACLLLLPTTRAAADVIVNIGPEPACPYGYYDYAPYYCAPYGYYGPDWFIGGRFIGAGPWFHGPREFRGHVDNRFDPKHGYRGAFPERGDVPFNHFRGNEIRNGRG</sequence>
<dbReference type="EMBL" id="VOSO01000013">
    <property type="protein sequence ID" value="MCC7659807.1"/>
    <property type="molecule type" value="Genomic_DNA"/>
</dbReference>
<proteinExistence type="predicted"/>
<feature type="chain" id="PRO_5045640607" evidence="1">
    <location>
        <begin position="37"/>
        <end position="129"/>
    </location>
</feature>
<accession>A0ABS8J720</accession>
<comment type="caution">
    <text evidence="2">The sequence shown here is derived from an EMBL/GenBank/DDBJ whole genome shotgun (WGS) entry which is preliminary data.</text>
</comment>
<feature type="signal peptide" evidence="1">
    <location>
        <begin position="1"/>
        <end position="36"/>
    </location>
</feature>
<protein>
    <submittedName>
        <fullName evidence="2">Uncharacterized protein</fullName>
    </submittedName>
</protein>
<keyword evidence="3" id="KW-1185">Reference proteome</keyword>
<dbReference type="Proteomes" id="UP001199135">
    <property type="component" value="Unassembled WGS sequence"/>
</dbReference>
<evidence type="ECO:0000313" key="3">
    <source>
        <dbReference type="Proteomes" id="UP001199135"/>
    </source>
</evidence>